<reference evidence="1" key="1">
    <citation type="journal article" date="2020" name="Biotechnol. Biofuels">
        <title>New insights from the biogas microbiome by comprehensive genome-resolved metagenomics of nearly 1600 species originating from multiple anaerobic digesters.</title>
        <authorList>
            <person name="Campanaro S."/>
            <person name="Treu L."/>
            <person name="Rodriguez-R L.M."/>
            <person name="Kovalovszki A."/>
            <person name="Ziels R.M."/>
            <person name="Maus I."/>
            <person name="Zhu X."/>
            <person name="Kougias P.G."/>
            <person name="Basile A."/>
            <person name="Luo G."/>
            <person name="Schluter A."/>
            <person name="Konstantinidis K.T."/>
            <person name="Angelidaki I."/>
        </authorList>
    </citation>
    <scope>NUCLEOTIDE SEQUENCE</scope>
    <source>
        <strain evidence="1">AS06rmzACSIP_7</strain>
    </source>
</reference>
<reference evidence="1" key="2">
    <citation type="submission" date="2020-01" db="EMBL/GenBank/DDBJ databases">
        <authorList>
            <person name="Campanaro S."/>
        </authorList>
    </citation>
    <scope>NUCLEOTIDE SEQUENCE</scope>
    <source>
        <strain evidence="1">AS06rmzACSIP_7</strain>
    </source>
</reference>
<proteinExistence type="predicted"/>
<sequence length="80" mass="9175">MPFEIIIDENRGPTLKIVLEEEYLVQLSLKDVAENGRNRLGKILDDEFNRIVREATLAERNRIQQGIKDLLGIRGTGRRG</sequence>
<protein>
    <submittedName>
        <fullName evidence="1">Uncharacterized protein</fullName>
    </submittedName>
</protein>
<evidence type="ECO:0000313" key="1">
    <source>
        <dbReference type="EMBL" id="NLW36301.1"/>
    </source>
</evidence>
<dbReference type="EMBL" id="JAAYEE010000233">
    <property type="protein sequence ID" value="NLW36301.1"/>
    <property type="molecule type" value="Genomic_DNA"/>
</dbReference>
<dbReference type="Proteomes" id="UP000777265">
    <property type="component" value="Unassembled WGS sequence"/>
</dbReference>
<organism evidence="1 2">
    <name type="scientific">Syntrophorhabdus aromaticivorans</name>
    <dbReference type="NCBI Taxonomy" id="328301"/>
    <lineage>
        <taxon>Bacteria</taxon>
        <taxon>Pseudomonadati</taxon>
        <taxon>Thermodesulfobacteriota</taxon>
        <taxon>Syntrophorhabdia</taxon>
        <taxon>Syntrophorhabdales</taxon>
        <taxon>Syntrophorhabdaceae</taxon>
        <taxon>Syntrophorhabdus</taxon>
    </lineage>
</organism>
<evidence type="ECO:0000313" key="2">
    <source>
        <dbReference type="Proteomes" id="UP000777265"/>
    </source>
</evidence>
<dbReference type="AlphaFoldDB" id="A0A971S1N6"/>
<name>A0A971S1N6_9BACT</name>
<gene>
    <name evidence="1" type="ORF">GXY80_12630</name>
</gene>
<accession>A0A971S1N6</accession>
<comment type="caution">
    <text evidence="1">The sequence shown here is derived from an EMBL/GenBank/DDBJ whole genome shotgun (WGS) entry which is preliminary data.</text>
</comment>